<comment type="caution">
    <text evidence="1">The sequence shown here is derived from an EMBL/GenBank/DDBJ whole genome shotgun (WGS) entry which is preliminary data.</text>
</comment>
<name>A0ACA9KQ68_9GLOM</name>
<evidence type="ECO:0000313" key="2">
    <source>
        <dbReference type="Proteomes" id="UP000789366"/>
    </source>
</evidence>
<gene>
    <name evidence="1" type="ORF">SPELUC_LOCUS2384</name>
</gene>
<accession>A0ACA9KQ68</accession>
<keyword evidence="2" id="KW-1185">Reference proteome</keyword>
<protein>
    <submittedName>
        <fullName evidence="1">10496_t:CDS:1</fullName>
    </submittedName>
</protein>
<sequence length="476" mass="55482">SITDRNRPNSKETNLVKVRTFSGNDNDDPIQWLKDLEQAVEPQDLNKAIIATRKVEAGNYYGTHTSETAWSTDKKNKLIEALVKQAEPQWKNRLRQQREVDEAPLTATPISQPMTDIGTSTSKAPGPTESSIGKLWRNQVNDYKSTLEEEPCRNERERKVSIKDKGFETEKKTYMMLAEGQVGRNCNNYEVESADEPYDLGYAHNYHLGAREAWWNLIEEEEYRIKERECIYLLENILTDPEEVKDEFEIDEELNSEEPITNSDTNDRQFDLYDDERYVGKFYEKEVRYMIILKLIVLKHREIDLASMNDKGDKDPWNNTAENISVIEKPSALFIGDKVWLYEASKEYNQNVKLAPKWKGPFYIYKEPITVEKKEKEKGKPMFVSGELLVYLKANYIRTPPLQKIKKKKAIIREQPYIDLVEANLAISDYNGKVKEIEPESDYENIMLDYSTPDIESSEEEIFKDIGNMIKDLVEY</sequence>
<evidence type="ECO:0000313" key="1">
    <source>
        <dbReference type="EMBL" id="CAG8487019.1"/>
    </source>
</evidence>
<proteinExistence type="predicted"/>
<dbReference type="EMBL" id="CAJVPW010001559">
    <property type="protein sequence ID" value="CAG8487019.1"/>
    <property type="molecule type" value="Genomic_DNA"/>
</dbReference>
<reference evidence="1" key="1">
    <citation type="submission" date="2021-06" db="EMBL/GenBank/DDBJ databases">
        <authorList>
            <person name="Kallberg Y."/>
            <person name="Tangrot J."/>
            <person name="Rosling A."/>
        </authorList>
    </citation>
    <scope>NUCLEOTIDE SEQUENCE</scope>
    <source>
        <strain evidence="1">28 12/20/2015</strain>
    </source>
</reference>
<organism evidence="1 2">
    <name type="scientific">Cetraspora pellucida</name>
    <dbReference type="NCBI Taxonomy" id="1433469"/>
    <lineage>
        <taxon>Eukaryota</taxon>
        <taxon>Fungi</taxon>
        <taxon>Fungi incertae sedis</taxon>
        <taxon>Mucoromycota</taxon>
        <taxon>Glomeromycotina</taxon>
        <taxon>Glomeromycetes</taxon>
        <taxon>Diversisporales</taxon>
        <taxon>Gigasporaceae</taxon>
        <taxon>Cetraspora</taxon>
    </lineage>
</organism>
<dbReference type="Proteomes" id="UP000789366">
    <property type="component" value="Unassembled WGS sequence"/>
</dbReference>
<feature type="non-terminal residue" evidence="1">
    <location>
        <position position="1"/>
    </location>
</feature>